<dbReference type="Proteomes" id="UP000663760">
    <property type="component" value="Chromosome 15"/>
</dbReference>
<reference evidence="1" key="1">
    <citation type="submission" date="2020-02" db="EMBL/GenBank/DDBJ databases">
        <authorList>
            <person name="Scholz U."/>
            <person name="Mascher M."/>
            <person name="Fiebig A."/>
        </authorList>
    </citation>
    <scope>NUCLEOTIDE SEQUENCE</scope>
</reference>
<organism evidence="1 2">
    <name type="scientific">Spirodela intermedia</name>
    <name type="common">Intermediate duckweed</name>
    <dbReference type="NCBI Taxonomy" id="51605"/>
    <lineage>
        <taxon>Eukaryota</taxon>
        <taxon>Viridiplantae</taxon>
        <taxon>Streptophyta</taxon>
        <taxon>Embryophyta</taxon>
        <taxon>Tracheophyta</taxon>
        <taxon>Spermatophyta</taxon>
        <taxon>Magnoliopsida</taxon>
        <taxon>Liliopsida</taxon>
        <taxon>Araceae</taxon>
        <taxon>Lemnoideae</taxon>
        <taxon>Spirodela</taxon>
    </lineage>
</organism>
<evidence type="ECO:0000313" key="1">
    <source>
        <dbReference type="EMBL" id="CAA7409216.1"/>
    </source>
</evidence>
<dbReference type="InterPro" id="IPR043502">
    <property type="entry name" value="DNA/RNA_pol_sf"/>
</dbReference>
<protein>
    <submittedName>
        <fullName evidence="1">Uncharacterized protein</fullName>
    </submittedName>
</protein>
<proteinExistence type="predicted"/>
<evidence type="ECO:0000313" key="2">
    <source>
        <dbReference type="Proteomes" id="UP000663760"/>
    </source>
</evidence>
<dbReference type="OrthoDB" id="1933791at2759"/>
<dbReference type="AlphaFoldDB" id="A0A7I8LHQ5"/>
<dbReference type="EMBL" id="LR746278">
    <property type="protein sequence ID" value="CAA7409216.1"/>
    <property type="molecule type" value="Genomic_DNA"/>
</dbReference>
<sequence>MADLKGISPSIFLSWEKSHFMIREGIVLGHIVSERGIEVDRAKIDSIINLPPPTKLTPWYAHIVNYLAIGKIPSYWLKDECERFFKKKLKE</sequence>
<name>A0A7I8LHQ5_SPIIN</name>
<accession>A0A7I8LHQ5</accession>
<keyword evidence="2" id="KW-1185">Reference proteome</keyword>
<dbReference type="SUPFAM" id="SSF56672">
    <property type="entry name" value="DNA/RNA polymerases"/>
    <property type="match status" value="1"/>
</dbReference>
<gene>
    <name evidence="1" type="ORF">SI8410_15019894</name>
</gene>